<evidence type="ECO:0000313" key="1">
    <source>
        <dbReference type="EMBL" id="OMJ95017.1"/>
    </source>
</evidence>
<sequence>MGCIEVKNKSEEILIQEAEHVLNLKKQKSIQVDSVIRKFSLNGQVTSVQLNRISSHLKLQTKNLFPFIKIDEFYGKLRDINGNYDLKDLLVIGILLSDGESSTKAGLLYQIFDEELTGHMSLSKVKNQLLYKLVIHSCSSLPKLVSPRQASNVNLEKIEKYSDCLIEKKDTCINSVAERLAVNGNDVTEITFTEVFRTFRQGKLTSSVGWRAFLYEKYLCENSKILVSTPAITESK</sequence>
<dbReference type="OrthoDB" id="322297at2759"/>
<evidence type="ECO:0000313" key="2">
    <source>
        <dbReference type="Proteomes" id="UP000187209"/>
    </source>
</evidence>
<gene>
    <name evidence="1" type="ORF">SteCoe_1715</name>
</gene>
<proteinExistence type="predicted"/>
<keyword evidence="2" id="KW-1185">Reference proteome</keyword>
<dbReference type="AlphaFoldDB" id="A0A1R2D173"/>
<organism evidence="1 2">
    <name type="scientific">Stentor coeruleus</name>
    <dbReference type="NCBI Taxonomy" id="5963"/>
    <lineage>
        <taxon>Eukaryota</taxon>
        <taxon>Sar</taxon>
        <taxon>Alveolata</taxon>
        <taxon>Ciliophora</taxon>
        <taxon>Postciliodesmatophora</taxon>
        <taxon>Heterotrichea</taxon>
        <taxon>Heterotrichida</taxon>
        <taxon>Stentoridae</taxon>
        <taxon>Stentor</taxon>
    </lineage>
</organism>
<dbReference type="EMBL" id="MPUH01000018">
    <property type="protein sequence ID" value="OMJ95017.1"/>
    <property type="molecule type" value="Genomic_DNA"/>
</dbReference>
<dbReference type="Proteomes" id="UP000187209">
    <property type="component" value="Unassembled WGS sequence"/>
</dbReference>
<reference evidence="1 2" key="1">
    <citation type="submission" date="2016-11" db="EMBL/GenBank/DDBJ databases">
        <title>The macronuclear genome of Stentor coeruleus: a giant cell with tiny introns.</title>
        <authorList>
            <person name="Slabodnick M."/>
            <person name="Ruby J.G."/>
            <person name="Reiff S.B."/>
            <person name="Swart E.C."/>
            <person name="Gosai S."/>
            <person name="Prabakaran S."/>
            <person name="Witkowska E."/>
            <person name="Larue G.E."/>
            <person name="Fisher S."/>
            <person name="Freeman R.M."/>
            <person name="Gunawardena J."/>
            <person name="Chu W."/>
            <person name="Stover N.A."/>
            <person name="Gregory B.D."/>
            <person name="Nowacki M."/>
            <person name="Derisi J."/>
            <person name="Roy S.W."/>
            <person name="Marshall W.F."/>
            <person name="Sood P."/>
        </authorList>
    </citation>
    <scope>NUCLEOTIDE SEQUENCE [LARGE SCALE GENOMIC DNA]</scope>
    <source>
        <strain evidence="1">WM001</strain>
    </source>
</reference>
<comment type="caution">
    <text evidence="1">The sequence shown here is derived from an EMBL/GenBank/DDBJ whole genome shotgun (WGS) entry which is preliminary data.</text>
</comment>
<name>A0A1R2D173_9CILI</name>
<accession>A0A1R2D173</accession>
<protein>
    <submittedName>
        <fullName evidence="1">Uncharacterized protein</fullName>
    </submittedName>
</protein>